<dbReference type="Gene3D" id="2.40.30.170">
    <property type="match status" value="1"/>
</dbReference>
<dbReference type="NCBIfam" id="TIGR01730">
    <property type="entry name" value="RND_mfp"/>
    <property type="match status" value="1"/>
</dbReference>
<dbReference type="InterPro" id="IPR006143">
    <property type="entry name" value="RND_pump_MFP"/>
</dbReference>
<evidence type="ECO:0000256" key="3">
    <source>
        <dbReference type="SAM" id="MobiDB-lite"/>
    </source>
</evidence>
<accession>A0ABP9FP11</accession>
<dbReference type="PANTHER" id="PTHR30097:SF4">
    <property type="entry name" value="SLR6042 PROTEIN"/>
    <property type="match status" value="1"/>
</dbReference>
<reference evidence="7" key="1">
    <citation type="journal article" date="2019" name="Int. J. Syst. Evol. Microbiol.">
        <title>The Global Catalogue of Microorganisms (GCM) 10K type strain sequencing project: providing services to taxonomists for standard genome sequencing and annotation.</title>
        <authorList>
            <consortium name="The Broad Institute Genomics Platform"/>
            <consortium name="The Broad Institute Genome Sequencing Center for Infectious Disease"/>
            <person name="Wu L."/>
            <person name="Ma J."/>
        </authorList>
    </citation>
    <scope>NUCLEOTIDE SEQUENCE [LARGE SCALE GENOMIC DNA]</scope>
    <source>
        <strain evidence="7">JCM 18283</strain>
    </source>
</reference>
<comment type="caution">
    <text evidence="6">The sequence shown here is derived from an EMBL/GenBank/DDBJ whole genome shotgun (WGS) entry which is preliminary data.</text>
</comment>
<dbReference type="Proteomes" id="UP001501436">
    <property type="component" value="Unassembled WGS sequence"/>
</dbReference>
<proteinExistence type="inferred from homology"/>
<organism evidence="6 7">
    <name type="scientific">Mucilaginibacter defluvii</name>
    <dbReference type="NCBI Taxonomy" id="1196019"/>
    <lineage>
        <taxon>Bacteria</taxon>
        <taxon>Pseudomonadati</taxon>
        <taxon>Bacteroidota</taxon>
        <taxon>Sphingobacteriia</taxon>
        <taxon>Sphingobacteriales</taxon>
        <taxon>Sphingobacteriaceae</taxon>
        <taxon>Mucilaginibacter</taxon>
    </lineage>
</organism>
<feature type="signal peptide" evidence="4">
    <location>
        <begin position="1"/>
        <end position="22"/>
    </location>
</feature>
<dbReference type="PROSITE" id="PS51257">
    <property type="entry name" value="PROKAR_LIPOPROTEIN"/>
    <property type="match status" value="1"/>
</dbReference>
<dbReference type="EMBL" id="BAABJI010000001">
    <property type="protein sequence ID" value="GAA4910286.1"/>
    <property type="molecule type" value="Genomic_DNA"/>
</dbReference>
<feature type="domain" description="CzcB-like barrel-sandwich hybrid" evidence="5">
    <location>
        <begin position="90"/>
        <end position="233"/>
    </location>
</feature>
<protein>
    <submittedName>
        <fullName evidence="6">Efflux RND transporter periplasmic adaptor subunit</fullName>
    </submittedName>
</protein>
<dbReference type="SUPFAM" id="SSF111369">
    <property type="entry name" value="HlyD-like secretion proteins"/>
    <property type="match status" value="1"/>
</dbReference>
<feature type="region of interest" description="Disordered" evidence="3">
    <location>
        <begin position="29"/>
        <end position="50"/>
    </location>
</feature>
<dbReference type="Pfam" id="PF25973">
    <property type="entry name" value="BSH_CzcB"/>
    <property type="match status" value="1"/>
</dbReference>
<evidence type="ECO:0000259" key="5">
    <source>
        <dbReference type="Pfam" id="PF25973"/>
    </source>
</evidence>
<sequence length="408" mass="44730">MIIMKKSFLKIPSFFTVLALVAALSSCGGGKKEEATESDTTKKEEPENVAELSEAQYRTIGVVLDTPGNKALSGVLKVSGFIDVPPQDLVSISTQMGGIVKSIPVLQGSKVSKGQVIAVLENQDYVQLQQDYLDSKSQHDLNITEYKRQQTLSQQNVTSTKVLQQAKANFESATAREAALRQRLRLINIDPDRLTAAGIRSTVNIYAPITGYVTKVNTNIGKFVNPNDIMLEIVNSNNLHVELNVFEKDAEKVRQGQRVRFTLTNDTTERMATVSLVGREINPDKTIRIHSIAKGSFDFLPGTYVKAFIETGKDETQALPESAVVNFEGKKYVFVSAGSATEQRKENPADEATATKVFRFKMVEISTGVSEGGFTGVQLPAEIGKDARIVTKGAYDLLSKLKNSEEEE</sequence>
<keyword evidence="7" id="KW-1185">Reference proteome</keyword>
<name>A0ABP9FP11_9SPHI</name>
<dbReference type="Gene3D" id="2.40.50.100">
    <property type="match status" value="2"/>
</dbReference>
<evidence type="ECO:0000313" key="7">
    <source>
        <dbReference type="Proteomes" id="UP001501436"/>
    </source>
</evidence>
<gene>
    <name evidence="6" type="ORF">GCM10023313_11810</name>
</gene>
<feature type="compositionally biased region" description="Basic and acidic residues" evidence="3">
    <location>
        <begin position="30"/>
        <end position="46"/>
    </location>
</feature>
<keyword evidence="4" id="KW-0732">Signal</keyword>
<evidence type="ECO:0000256" key="1">
    <source>
        <dbReference type="ARBA" id="ARBA00009477"/>
    </source>
</evidence>
<comment type="similarity">
    <text evidence="1">Belongs to the membrane fusion protein (MFP) (TC 8.A.1) family.</text>
</comment>
<dbReference type="InterPro" id="IPR058647">
    <property type="entry name" value="BSH_CzcB-like"/>
</dbReference>
<keyword evidence="2" id="KW-0813">Transport</keyword>
<evidence type="ECO:0000313" key="6">
    <source>
        <dbReference type="EMBL" id="GAA4910286.1"/>
    </source>
</evidence>
<evidence type="ECO:0000256" key="4">
    <source>
        <dbReference type="SAM" id="SignalP"/>
    </source>
</evidence>
<evidence type="ECO:0000256" key="2">
    <source>
        <dbReference type="ARBA" id="ARBA00022448"/>
    </source>
</evidence>
<feature type="chain" id="PRO_5045353243" evidence="4">
    <location>
        <begin position="23"/>
        <end position="408"/>
    </location>
</feature>
<dbReference type="InterPro" id="IPR051909">
    <property type="entry name" value="MFP_Cation_Efflux"/>
</dbReference>
<dbReference type="PANTHER" id="PTHR30097">
    <property type="entry name" value="CATION EFFLUX SYSTEM PROTEIN CUSB"/>
    <property type="match status" value="1"/>
</dbReference>